<dbReference type="PANTHER" id="PTHR45706">
    <property type="entry name" value="TYROSINE-PROTEIN PHOSPHATASE"/>
    <property type="match status" value="1"/>
</dbReference>
<dbReference type="GO" id="GO:0071944">
    <property type="term" value="C:cell periphery"/>
    <property type="evidence" value="ECO:0007669"/>
    <property type="project" value="UniProtKB-ARBA"/>
</dbReference>
<keyword evidence="7" id="KW-0904">Protein phosphatase</keyword>
<dbReference type="PROSITE" id="PS50056">
    <property type="entry name" value="TYR_PHOSPHATASE_2"/>
    <property type="match status" value="1"/>
</dbReference>
<dbReference type="GO" id="GO:0016020">
    <property type="term" value="C:membrane"/>
    <property type="evidence" value="ECO:0007669"/>
    <property type="project" value="UniProtKB-ARBA"/>
</dbReference>
<feature type="region of interest" description="Disordered" evidence="10">
    <location>
        <begin position="1163"/>
        <end position="1201"/>
    </location>
</feature>
<sequence length="1788" mass="193729">MLDDSKQAFEVAKRAKGGVLVERVFEYLGFPPVERDYFGLQFAERTEEADGMRWLEPSKAIRKQFKLNPPYLFYFRVKFYVSDPCALQEETSRYHFFLQIKKDILEGRLVVPQPTAILLASYAVQSDLGDYNPDEHLHGYLADMRLVPNQTEELEAKIAELHRMHRGQYPSEAEYNFLAHAKRLDMYGVDLHRARVSPLLLRKHLGKTQQQLHPNATTSPGQHQTKQSICCNASAASPPQSNNNNHESPPCSHPAGIVLVTPSSCNVQLSHSSGSAQHLTCYLRHSSSHPSPAAALSSAPNGKLNNNHINANDSHQTQKTAAAAAAIGIKQVSNSCVTNLVQLNSGSHSNSDHVTHGVGQEHQHDQNQSPKGQLHPPYLGLRRHGLSRGAVLSAGQSIRKSIRRLPRMVAQLATATRANSIGAYGASTNASDEFIVSKHNPQSAAGDNAHGGMILIGNNKDNCSSSQQQQHHDGFPGVGVAGESAPAIELIGNGLSSDLINPLCMDSKQADIQLGVTSQGLVVFQNNIKMNTFSWAKIIKISFKKKQFFIQLRREGDEEYDSLLGFNMQSYRSCKNLWQSCVEHHAFFRLQSTSHRPPPSRRLFQLNGGLGLFHIGSKFRYSGRSAFETMREAELRQRQMMDNLANNLEGGACPEERDSMGGAESWTRGYGDQTSSRSPNMLGPSAPAGSTPQLNNTSHHQQPQQQHTTIPTTPHQHHTPVPGHSLPSGVASKNVVISTTTATSGGPVRSLASALSPAYPNSQGSQTQVIHRHSLSHLTQNAGSQAPQGSDRSKNRETSPRRGATTTTVNNNNNTDSQNVFVTAGGSGTVTMHVRSHSQPHTHHRTPLTPSRQSTHPRTNQQQQSTHHAAANQLLQQVPIAGAVTTAVVSTHVTHLHSQPQHSPQQLQQQPPVKGRGAYMCTTGVHVQTPPCGVGAGAQGPHGLVSYGQGHQSHPRPSQVQDDPRRTLTPRKAWIDAQAGPLDTANRQQQLPQPSLVVSSNNGSNSNNGQQVNKCQTASSNNNNNSSSNSSSSSSSNNNNNNNNNNNVQADESSGGLLESILRSTNLAAVAGFAPQAVRGEPIRGLRYADEDDYADGDEAILAGNQVATQATSGNSAIDEPHVSSAVTTDTHLHLQQQGSYGSVDASAVSCLGGVGTAQLDKSAGSDSLNNNSNNNNNNSSSSSSSSGNNNNNNNFTSCNKSAASNLQLGKSTHLSHMGHNNNANINISNKKGKNNNSSHDNNNHSTSNNGQQRPTGATLKEAKDLHSPGSTISYLSSPSSDSIGVASLVRIVLKADGQGRFGFNVKGGLDQNNSAIVVSRVAPNTPADQAAPRLREGDEVVAINGCEVRGLTHEQVVKLIRASWLDDVGCTSQGGSVSPLVGSATQTTSAVQSGESGIADSAHMGGSAERPHRKKDKRRPQPAQAPGPVSHTSQQQQQATQVQGELVLTVRPQAFVLRRGGTDTDPESEPDFQYIPLSSDDLESPRVAGTASVPLRESMLLLKEGLHSGALVAQFDQLYRKKQGMSCDVSKLAANALRNRYKDISPYDKTRVILTTDAGNTNDYINASYVIMKVPSSGIVNRYIATQGPLQNTAIDFWQMVWEQQSTLVVMLTTLVEKGRLKCYKYWPSLYETQSFGQLQVSCVAEQETSSFAFREFSLVRNDGTGDEERHISHMQYLAWPDHGVPDDATDFLEFIARVRSARDAMVEPTIVHCSAGIGRTGVLILMETAMCLIEANEPVYPLEITRTMRDQRAMLIQTASQYKFVCEAILKVYREGIVKPLPEYQR</sequence>
<feature type="compositionally biased region" description="Polar residues" evidence="10">
    <location>
        <begin position="848"/>
        <end position="867"/>
    </location>
</feature>
<proteinExistence type="inferred from homology"/>
<evidence type="ECO:0000256" key="4">
    <source>
        <dbReference type="ARBA" id="ARBA00013064"/>
    </source>
</evidence>
<dbReference type="Pfam" id="PF00373">
    <property type="entry name" value="FERM_M"/>
    <property type="match status" value="1"/>
</dbReference>
<feature type="compositionally biased region" description="Low complexity" evidence="10">
    <location>
        <begin position="805"/>
        <end position="815"/>
    </location>
</feature>
<feature type="region of interest" description="Disordered" evidence="10">
    <location>
        <begin position="1213"/>
        <end position="1256"/>
    </location>
</feature>
<dbReference type="SUPFAM" id="SSF47031">
    <property type="entry name" value="Second domain of FERM"/>
    <property type="match status" value="1"/>
</dbReference>
<evidence type="ECO:0000256" key="5">
    <source>
        <dbReference type="ARBA" id="ARBA00022490"/>
    </source>
</evidence>
<dbReference type="InterPro" id="IPR018979">
    <property type="entry name" value="FERM_N"/>
</dbReference>
<feature type="region of interest" description="Disordered" evidence="10">
    <location>
        <begin position="1376"/>
        <end position="1444"/>
    </location>
</feature>
<evidence type="ECO:0000256" key="8">
    <source>
        <dbReference type="ARBA" id="ARBA00022949"/>
    </source>
</evidence>
<evidence type="ECO:0000256" key="10">
    <source>
        <dbReference type="SAM" id="MobiDB-lite"/>
    </source>
</evidence>
<feature type="compositionally biased region" description="Polar residues" evidence="10">
    <location>
        <begin position="735"/>
        <end position="744"/>
    </location>
</feature>
<dbReference type="SMART" id="SM00194">
    <property type="entry name" value="PTPc"/>
    <property type="match status" value="1"/>
</dbReference>
<dbReference type="Pfam" id="PF09380">
    <property type="entry name" value="FERM_C"/>
    <property type="match status" value="1"/>
</dbReference>
<feature type="compositionally biased region" description="Basic residues" evidence="10">
    <location>
        <begin position="1412"/>
        <end position="1421"/>
    </location>
</feature>
<feature type="region of interest" description="Disordered" evidence="10">
    <location>
        <begin position="285"/>
        <end position="317"/>
    </location>
</feature>
<evidence type="ECO:0000259" key="13">
    <source>
        <dbReference type="PROSITE" id="PS50057"/>
    </source>
</evidence>
<organism evidence="15 16">
    <name type="scientific">Varroa destructor</name>
    <name type="common">Honeybee mite</name>
    <dbReference type="NCBI Taxonomy" id="109461"/>
    <lineage>
        <taxon>Eukaryota</taxon>
        <taxon>Metazoa</taxon>
        <taxon>Ecdysozoa</taxon>
        <taxon>Arthropoda</taxon>
        <taxon>Chelicerata</taxon>
        <taxon>Arachnida</taxon>
        <taxon>Acari</taxon>
        <taxon>Parasitiformes</taxon>
        <taxon>Mesostigmata</taxon>
        <taxon>Gamasina</taxon>
        <taxon>Dermanyssoidea</taxon>
        <taxon>Varroidae</taxon>
        <taxon>Varroa</taxon>
    </lineage>
</organism>
<dbReference type="InterPro" id="IPR001478">
    <property type="entry name" value="PDZ"/>
</dbReference>
<dbReference type="CDD" id="cd14473">
    <property type="entry name" value="FERM_B-lobe"/>
    <property type="match status" value="1"/>
</dbReference>
<feature type="compositionally biased region" description="Basic residues" evidence="10">
    <location>
        <begin position="834"/>
        <end position="846"/>
    </location>
</feature>
<dbReference type="InterPro" id="IPR019748">
    <property type="entry name" value="FERM_central"/>
</dbReference>
<dbReference type="PRINTS" id="PR00935">
    <property type="entry name" value="BAND41"/>
</dbReference>
<feature type="region of interest" description="Disordered" evidence="10">
    <location>
        <begin position="647"/>
        <end position="868"/>
    </location>
</feature>
<feature type="compositionally biased region" description="Low complexity" evidence="10">
    <location>
        <begin position="893"/>
        <end position="912"/>
    </location>
</feature>
<dbReference type="InterPro" id="IPR036034">
    <property type="entry name" value="PDZ_sf"/>
</dbReference>
<dbReference type="RefSeq" id="XP_022645903.1">
    <property type="nucleotide sequence ID" value="XM_022790168.1"/>
</dbReference>
<dbReference type="InterPro" id="IPR029071">
    <property type="entry name" value="Ubiquitin-like_domsf"/>
</dbReference>
<dbReference type="InterPro" id="IPR003595">
    <property type="entry name" value="Tyr_Pase_cat"/>
</dbReference>
<feature type="region of interest" description="Disordered" evidence="10">
    <location>
        <begin position="208"/>
        <end position="228"/>
    </location>
</feature>
<feature type="region of interest" description="Disordered" evidence="10">
    <location>
        <begin position="943"/>
        <end position="965"/>
    </location>
</feature>
<feature type="compositionally biased region" description="Polar residues" evidence="10">
    <location>
        <begin position="776"/>
        <end position="790"/>
    </location>
</feature>
<evidence type="ECO:0000256" key="9">
    <source>
        <dbReference type="ARBA" id="ARBA00023212"/>
    </source>
</evidence>
<dbReference type="GO" id="GO:0005856">
    <property type="term" value="C:cytoskeleton"/>
    <property type="evidence" value="ECO:0007669"/>
    <property type="project" value="UniProtKB-SubCell"/>
</dbReference>
<feature type="domain" description="PDZ" evidence="14">
    <location>
        <begin position="1291"/>
        <end position="1364"/>
    </location>
</feature>
<dbReference type="Gene3D" id="1.20.80.10">
    <property type="match status" value="1"/>
</dbReference>
<feature type="compositionally biased region" description="Polar residues" evidence="10">
    <location>
        <begin position="759"/>
        <end position="769"/>
    </location>
</feature>
<dbReference type="GO" id="GO:0048666">
    <property type="term" value="P:neuron development"/>
    <property type="evidence" value="ECO:0007669"/>
    <property type="project" value="UniProtKB-ARBA"/>
</dbReference>
<dbReference type="SMART" id="SM00295">
    <property type="entry name" value="B41"/>
    <property type="match status" value="1"/>
</dbReference>
<feature type="compositionally biased region" description="Polar residues" evidence="10">
    <location>
        <begin position="303"/>
        <end position="317"/>
    </location>
</feature>
<dbReference type="PROSITE" id="PS00383">
    <property type="entry name" value="TYR_PHOSPHATASE_1"/>
    <property type="match status" value="1"/>
</dbReference>
<dbReference type="RefSeq" id="XP_022645904.1">
    <property type="nucleotide sequence ID" value="XM_022790169.1"/>
</dbReference>
<dbReference type="GeneID" id="111243893"/>
<feature type="compositionally biased region" description="Low complexity" evidence="10">
    <location>
        <begin position="697"/>
        <end position="714"/>
    </location>
</feature>
<keyword evidence="5" id="KW-0963">Cytoplasm</keyword>
<dbReference type="CDD" id="cd14541">
    <property type="entry name" value="PTPc-N3_4"/>
    <property type="match status" value="1"/>
</dbReference>
<dbReference type="Pfam" id="PF00595">
    <property type="entry name" value="PDZ"/>
    <property type="match status" value="1"/>
</dbReference>
<protein>
    <recommendedName>
        <fullName evidence="4">protein-tyrosine-phosphatase</fullName>
        <ecNumber evidence="4">3.1.3.48</ecNumber>
    </recommendedName>
</protein>
<evidence type="ECO:0000256" key="1">
    <source>
        <dbReference type="ARBA" id="ARBA00004245"/>
    </source>
</evidence>
<dbReference type="SUPFAM" id="SSF54236">
    <property type="entry name" value="Ubiquitin-like"/>
    <property type="match status" value="1"/>
</dbReference>
<dbReference type="Proteomes" id="UP000594260">
    <property type="component" value="Unplaced"/>
</dbReference>
<dbReference type="SUPFAM" id="SSF50156">
    <property type="entry name" value="PDZ domain-like"/>
    <property type="match status" value="1"/>
</dbReference>
<dbReference type="Gene3D" id="3.10.20.90">
    <property type="entry name" value="Phosphatidylinositol 3-kinase Catalytic Subunit, Chain A, domain 1"/>
    <property type="match status" value="1"/>
</dbReference>
<dbReference type="InterPro" id="IPR000387">
    <property type="entry name" value="Tyr_Pase_dom"/>
</dbReference>
<dbReference type="EnsemblMetazoa" id="XM_022790168">
    <property type="protein sequence ID" value="XP_022645903"/>
    <property type="gene ID" value="LOC111243893"/>
</dbReference>
<feature type="compositionally biased region" description="Polar residues" evidence="10">
    <location>
        <begin position="1384"/>
        <end position="1396"/>
    </location>
</feature>
<dbReference type="InterPro" id="IPR018980">
    <property type="entry name" value="FERM_PH-like_C"/>
</dbReference>
<keyword evidence="16" id="KW-1185">Reference proteome</keyword>
<dbReference type="Gene3D" id="2.30.42.10">
    <property type="match status" value="1"/>
</dbReference>
<dbReference type="InterPro" id="IPR019749">
    <property type="entry name" value="Band_41_domain"/>
</dbReference>
<name>A0A7M7J269_VARDE</name>
<dbReference type="GO" id="GO:0009887">
    <property type="term" value="P:animal organ morphogenesis"/>
    <property type="evidence" value="ECO:0007669"/>
    <property type="project" value="UniProtKB-ARBA"/>
</dbReference>
<comment type="subcellular location">
    <subcellularLocation>
        <location evidence="2">Cell junction</location>
    </subcellularLocation>
    <subcellularLocation>
        <location evidence="1">Cytoplasm</location>
        <location evidence="1">Cytoskeleton</location>
    </subcellularLocation>
</comment>
<evidence type="ECO:0000259" key="14">
    <source>
        <dbReference type="PROSITE" id="PS50106"/>
    </source>
</evidence>
<dbReference type="InterPro" id="IPR000299">
    <property type="entry name" value="FERM_domain"/>
</dbReference>
<keyword evidence="9" id="KW-0206">Cytoskeleton</keyword>
<accession>A0A7M7J269</accession>
<evidence type="ECO:0000313" key="15">
    <source>
        <dbReference type="EnsemblMetazoa" id="XP_022645904"/>
    </source>
</evidence>
<dbReference type="SUPFAM" id="SSF52799">
    <property type="entry name" value="(Phosphotyrosine protein) phosphatases II"/>
    <property type="match status" value="1"/>
</dbReference>
<dbReference type="InterPro" id="IPR014352">
    <property type="entry name" value="FERM/acyl-CoA-bd_prot_sf"/>
</dbReference>
<dbReference type="CDD" id="cd17100">
    <property type="entry name" value="FERM_F1_PTPN3_like"/>
    <property type="match status" value="1"/>
</dbReference>
<dbReference type="SMART" id="SM01196">
    <property type="entry name" value="FERM_C"/>
    <property type="match status" value="1"/>
</dbReference>
<dbReference type="Pfam" id="PF00102">
    <property type="entry name" value="Y_phosphatase"/>
    <property type="match status" value="1"/>
</dbReference>
<feature type="compositionally biased region" description="Low complexity" evidence="10">
    <location>
        <begin position="997"/>
        <end position="1047"/>
    </location>
</feature>
<feature type="compositionally biased region" description="Low complexity" evidence="10">
    <location>
        <begin position="1170"/>
        <end position="1195"/>
    </location>
</feature>
<dbReference type="FunFam" id="2.30.29.30:FF:000002">
    <property type="entry name" value="Band 4.1-like protein 5 isoform 1"/>
    <property type="match status" value="1"/>
</dbReference>
<dbReference type="PROSITE" id="PS50055">
    <property type="entry name" value="TYR_PHOSPHATASE_PTP"/>
    <property type="match status" value="1"/>
</dbReference>
<feature type="compositionally biased region" description="Low complexity" evidence="10">
    <location>
        <begin position="1219"/>
        <end position="1251"/>
    </location>
</feature>
<feature type="domain" description="FERM" evidence="13">
    <location>
        <begin position="1"/>
        <end position="592"/>
    </location>
</feature>
<evidence type="ECO:0000256" key="2">
    <source>
        <dbReference type="ARBA" id="ARBA00004282"/>
    </source>
</evidence>
<feature type="compositionally biased region" description="Basic and acidic residues" evidence="10">
    <location>
        <begin position="791"/>
        <end position="800"/>
    </location>
</feature>
<keyword evidence="8" id="KW-0965">Cell junction</keyword>
<feature type="domain" description="Tyrosine specific protein phosphatases" evidence="12">
    <location>
        <begin position="1691"/>
        <end position="1765"/>
    </location>
</feature>
<feature type="region of interest" description="Disordered" evidence="10">
    <location>
        <begin position="893"/>
        <end position="915"/>
    </location>
</feature>
<evidence type="ECO:0000256" key="7">
    <source>
        <dbReference type="ARBA" id="ARBA00022912"/>
    </source>
</evidence>
<dbReference type="SUPFAM" id="SSF50729">
    <property type="entry name" value="PH domain-like"/>
    <property type="match status" value="1"/>
</dbReference>
<evidence type="ECO:0000256" key="3">
    <source>
        <dbReference type="ARBA" id="ARBA00009649"/>
    </source>
</evidence>
<dbReference type="GO" id="GO:0070161">
    <property type="term" value="C:anchoring junction"/>
    <property type="evidence" value="ECO:0007669"/>
    <property type="project" value="UniProtKB-SubCell"/>
</dbReference>
<evidence type="ECO:0000313" key="16">
    <source>
        <dbReference type="Proteomes" id="UP000594260"/>
    </source>
</evidence>
<feature type="compositionally biased region" description="Low complexity" evidence="10">
    <location>
        <begin position="1435"/>
        <end position="1444"/>
    </location>
</feature>
<dbReference type="GO" id="GO:0004725">
    <property type="term" value="F:protein tyrosine phosphatase activity"/>
    <property type="evidence" value="ECO:0007669"/>
    <property type="project" value="UniProtKB-EC"/>
</dbReference>
<dbReference type="InterPro" id="IPR011993">
    <property type="entry name" value="PH-like_dom_sf"/>
</dbReference>
<reference evidence="15" key="1">
    <citation type="submission" date="2021-01" db="UniProtKB">
        <authorList>
            <consortium name="EnsemblMetazoa"/>
        </authorList>
    </citation>
    <scope>IDENTIFICATION</scope>
</reference>
<keyword evidence="6" id="KW-0378">Hydrolase</keyword>
<dbReference type="PROSITE" id="PS00661">
    <property type="entry name" value="FERM_2"/>
    <property type="match status" value="1"/>
</dbReference>
<dbReference type="EC" id="3.1.3.48" evidence="4"/>
<comment type="similarity">
    <text evidence="3">Belongs to the protein-tyrosine phosphatase family. Non-receptor class subfamily.</text>
</comment>
<dbReference type="CTD" id="38059"/>
<dbReference type="Pfam" id="PF09379">
    <property type="entry name" value="FERM_N"/>
    <property type="match status" value="1"/>
</dbReference>
<dbReference type="InterPro" id="IPR000242">
    <property type="entry name" value="PTP_cat"/>
</dbReference>
<dbReference type="Gene3D" id="3.90.190.10">
    <property type="entry name" value="Protein tyrosine phosphatase superfamily"/>
    <property type="match status" value="1"/>
</dbReference>
<dbReference type="PANTHER" id="PTHR45706:SF4">
    <property type="entry name" value="TYROSINE-PROTEIN PHOSPHATASE"/>
    <property type="match status" value="1"/>
</dbReference>
<feature type="domain" description="Tyrosine-protein phosphatase" evidence="11">
    <location>
        <begin position="1512"/>
        <end position="1774"/>
    </location>
</feature>
<dbReference type="InterPro" id="IPR016130">
    <property type="entry name" value="Tyr_Pase_AS"/>
</dbReference>
<dbReference type="PROSITE" id="PS50106">
    <property type="entry name" value="PDZ"/>
    <property type="match status" value="1"/>
</dbReference>
<dbReference type="PROSITE" id="PS50057">
    <property type="entry name" value="FERM_3"/>
    <property type="match status" value="1"/>
</dbReference>
<feature type="region of interest" description="Disordered" evidence="10">
    <location>
        <begin position="347"/>
        <end position="381"/>
    </location>
</feature>
<feature type="compositionally biased region" description="Basic and acidic residues" evidence="10">
    <location>
        <begin position="350"/>
        <end position="365"/>
    </location>
</feature>
<feature type="compositionally biased region" description="Low complexity" evidence="10">
    <location>
        <begin position="288"/>
        <end position="300"/>
    </location>
</feature>
<dbReference type="PRINTS" id="PR00700">
    <property type="entry name" value="PRTYPHPHTASE"/>
</dbReference>
<evidence type="ECO:0000256" key="6">
    <source>
        <dbReference type="ARBA" id="ARBA00022801"/>
    </source>
</evidence>
<dbReference type="SMART" id="SM00228">
    <property type="entry name" value="PDZ"/>
    <property type="match status" value="1"/>
</dbReference>
<dbReference type="InterPro" id="IPR019747">
    <property type="entry name" value="FERM_CS"/>
</dbReference>
<feature type="region of interest" description="Disordered" evidence="10">
    <location>
        <begin position="995"/>
        <end position="1052"/>
    </location>
</feature>
<feature type="compositionally biased region" description="Polar residues" evidence="10">
    <location>
        <begin position="949"/>
        <end position="961"/>
    </location>
</feature>
<evidence type="ECO:0000259" key="11">
    <source>
        <dbReference type="PROSITE" id="PS50055"/>
    </source>
</evidence>
<dbReference type="SMART" id="SM00404">
    <property type="entry name" value="PTPc_motif"/>
    <property type="match status" value="1"/>
</dbReference>
<dbReference type="Gene3D" id="2.30.29.30">
    <property type="entry name" value="Pleckstrin-homology domain (PH domain)/Phosphotyrosine-binding domain (PTB)"/>
    <property type="match status" value="1"/>
</dbReference>
<evidence type="ECO:0000259" key="12">
    <source>
        <dbReference type="PROSITE" id="PS50056"/>
    </source>
</evidence>
<dbReference type="PROSITE" id="PS00660">
    <property type="entry name" value="FERM_1"/>
    <property type="match status" value="1"/>
</dbReference>
<dbReference type="InterPro" id="IPR029021">
    <property type="entry name" value="Prot-tyrosine_phosphatase-like"/>
</dbReference>
<dbReference type="InterPro" id="IPR035963">
    <property type="entry name" value="FERM_2"/>
</dbReference>
<dbReference type="FunFam" id="1.20.80.10:FF:000003">
    <property type="entry name" value="Tyrosine-protein phosphatase non-receptor type 4"/>
    <property type="match status" value="1"/>
</dbReference>
<dbReference type="EnsemblMetazoa" id="XM_022790169">
    <property type="protein sequence ID" value="XP_022645904"/>
    <property type="gene ID" value="LOC111243893"/>
</dbReference>